<reference evidence="3 4" key="1">
    <citation type="submission" date="2019-11" db="EMBL/GenBank/DDBJ databases">
        <title>Type strains purchased from KCTC, JCM and DSMZ.</title>
        <authorList>
            <person name="Lu H."/>
        </authorList>
    </citation>
    <scope>NUCLEOTIDE SEQUENCE [LARGE SCALE GENOMIC DNA]</scope>
    <source>
        <strain evidence="3 4">JCM 31587</strain>
    </source>
</reference>
<dbReference type="SUPFAM" id="SSF48208">
    <property type="entry name" value="Six-hairpin glycosidases"/>
    <property type="match status" value="1"/>
</dbReference>
<evidence type="ECO:0000313" key="3">
    <source>
        <dbReference type="EMBL" id="MTW11096.1"/>
    </source>
</evidence>
<protein>
    <submittedName>
        <fullName evidence="3">Glycoside hydrolase family 88 protein</fullName>
    </submittedName>
</protein>
<dbReference type="InterPro" id="IPR052043">
    <property type="entry name" value="PolySaccharide_Degr_Enz"/>
</dbReference>
<dbReference type="GO" id="GO:0016787">
    <property type="term" value="F:hydrolase activity"/>
    <property type="evidence" value="ECO:0007669"/>
    <property type="project" value="UniProtKB-KW"/>
</dbReference>
<dbReference type="RefSeq" id="WP_155454066.1">
    <property type="nucleotide sequence ID" value="NZ_WNKX01000007.1"/>
</dbReference>
<dbReference type="InterPro" id="IPR012341">
    <property type="entry name" value="6hp_glycosidase-like_sf"/>
</dbReference>
<dbReference type="Pfam" id="PF07470">
    <property type="entry name" value="Glyco_hydro_88"/>
    <property type="match status" value="1"/>
</dbReference>
<proteinExistence type="predicted"/>
<dbReference type="GO" id="GO:0005975">
    <property type="term" value="P:carbohydrate metabolic process"/>
    <property type="evidence" value="ECO:0007669"/>
    <property type="project" value="InterPro"/>
</dbReference>
<accession>A0A6L6QHF1</accession>
<dbReference type="EMBL" id="WNKX01000007">
    <property type="protein sequence ID" value="MTW11096.1"/>
    <property type="molecule type" value="Genomic_DNA"/>
</dbReference>
<dbReference type="Gene3D" id="1.50.10.10">
    <property type="match status" value="1"/>
</dbReference>
<keyword evidence="2" id="KW-0732">Signal</keyword>
<evidence type="ECO:0000313" key="4">
    <source>
        <dbReference type="Proteomes" id="UP000472320"/>
    </source>
</evidence>
<comment type="caution">
    <text evidence="3">The sequence shown here is derived from an EMBL/GenBank/DDBJ whole genome shotgun (WGS) entry which is preliminary data.</text>
</comment>
<organism evidence="3 4">
    <name type="scientific">Massilia eburnea</name>
    <dbReference type="NCBI Taxonomy" id="1776165"/>
    <lineage>
        <taxon>Bacteria</taxon>
        <taxon>Pseudomonadati</taxon>
        <taxon>Pseudomonadota</taxon>
        <taxon>Betaproteobacteria</taxon>
        <taxon>Burkholderiales</taxon>
        <taxon>Oxalobacteraceae</taxon>
        <taxon>Telluria group</taxon>
        <taxon>Massilia</taxon>
    </lineage>
</organism>
<dbReference type="InterPro" id="IPR008928">
    <property type="entry name" value="6-hairpin_glycosidase_sf"/>
</dbReference>
<dbReference type="PANTHER" id="PTHR33886">
    <property type="entry name" value="UNSATURATED RHAMNOGALACTURONAN HYDROLASE (EUROFUNG)"/>
    <property type="match status" value="1"/>
</dbReference>
<evidence type="ECO:0000256" key="1">
    <source>
        <dbReference type="ARBA" id="ARBA00022801"/>
    </source>
</evidence>
<dbReference type="AlphaFoldDB" id="A0A6L6QHF1"/>
<sequence length="477" mass="52758">MPIQRIKRVPLALLCASLCFSGSAIVAALPANAATPAVSSAQVLAPSVVLETMEKVADWQLENPTGYPLDDWTEGVGDAGFMALSGISANPKYREAMRAAGEKLQWRLGPSKFHADDHVVGQMYSELYLQLRDPRMIAKLRAQFDEMLAEPRPGSLNWLVPDVLHRWGWCDSLFMGPGAWARLTAATGDQRYLDYALKTWWQTSDYLYDKEEHLYFRDSRYFDKKEENGKKVFWGRGNGWVLAGLARMLQYIPDNRPERERFLQQYREMSERLAGLQQADGLWRASLLDPDSYKSAETSGTGLYAYALAWGVNQGILPRDKYAPAVKRAWQALNASVQANSKLINVQPIGADPKHFDPQSSDVFAVGAFLLAGAEMYRMGLEEAGAVRVLTVQNDGAAARLDTPVDVADVGDMAVMDALTTRLLPTVLAGKDLEFRTDIAAGETRRYLLIPRSRLPAGGKGAGLARASLPLKVSLSR</sequence>
<gene>
    <name evidence="3" type="ORF">GM658_10825</name>
</gene>
<name>A0A6L6QHF1_9BURK</name>
<evidence type="ECO:0000256" key="2">
    <source>
        <dbReference type="SAM" id="SignalP"/>
    </source>
</evidence>
<dbReference type="PANTHER" id="PTHR33886:SF8">
    <property type="entry name" value="UNSATURATED RHAMNOGALACTURONAN HYDROLASE (EUROFUNG)"/>
    <property type="match status" value="1"/>
</dbReference>
<dbReference type="OrthoDB" id="258246at2"/>
<feature type="signal peptide" evidence="2">
    <location>
        <begin position="1"/>
        <end position="33"/>
    </location>
</feature>
<feature type="chain" id="PRO_5026805146" evidence="2">
    <location>
        <begin position="34"/>
        <end position="477"/>
    </location>
</feature>
<keyword evidence="4" id="KW-1185">Reference proteome</keyword>
<dbReference type="Proteomes" id="UP000472320">
    <property type="component" value="Unassembled WGS sequence"/>
</dbReference>
<dbReference type="InterPro" id="IPR010905">
    <property type="entry name" value="Glyco_hydro_88"/>
</dbReference>
<keyword evidence="1 3" id="KW-0378">Hydrolase</keyword>